<evidence type="ECO:0000313" key="7">
    <source>
        <dbReference type="EMBL" id="NAS19983.1"/>
    </source>
</evidence>
<dbReference type="SUPFAM" id="SSF51206">
    <property type="entry name" value="cAMP-binding domain-like"/>
    <property type="match status" value="1"/>
</dbReference>
<dbReference type="InterPro" id="IPR012318">
    <property type="entry name" value="HTH_CRP"/>
</dbReference>
<dbReference type="GO" id="GO:0006355">
    <property type="term" value="P:regulation of DNA-templated transcription"/>
    <property type="evidence" value="ECO:0007669"/>
    <property type="project" value="InterPro"/>
</dbReference>
<keyword evidence="1" id="KW-0805">Transcription regulation</keyword>
<dbReference type="EMBL" id="WOFV02000141">
    <property type="protein sequence ID" value="NAS19983.1"/>
    <property type="molecule type" value="Genomic_DNA"/>
</dbReference>
<dbReference type="AlphaFoldDB" id="A0A512TTG5"/>
<dbReference type="EMBL" id="BKBC01000144">
    <property type="protein sequence ID" value="GEQ23536.1"/>
    <property type="molecule type" value="Genomic_DNA"/>
</dbReference>
<evidence type="ECO:0000313" key="6">
    <source>
        <dbReference type="EMBL" id="GEQ23536.1"/>
    </source>
</evidence>
<dbReference type="Proteomes" id="UP000321089">
    <property type="component" value="Unassembled WGS sequence"/>
</dbReference>
<keyword evidence="3" id="KW-0804">Transcription</keyword>
<evidence type="ECO:0000256" key="1">
    <source>
        <dbReference type="ARBA" id="ARBA00023015"/>
    </source>
</evidence>
<keyword evidence="2" id="KW-0238">DNA-binding</keyword>
<dbReference type="Proteomes" id="UP000474042">
    <property type="component" value="Unassembled WGS sequence"/>
</dbReference>
<name>A0A512TTG5_CLOBU</name>
<accession>A0A512TTG5</accession>
<dbReference type="Gene3D" id="2.60.120.10">
    <property type="entry name" value="Jelly Rolls"/>
    <property type="match status" value="1"/>
</dbReference>
<protein>
    <submittedName>
        <fullName evidence="7">Helix-turn-helix domain-containing protein</fullName>
    </submittedName>
    <submittedName>
        <fullName evidence="6">Transcriptional regulator</fullName>
    </submittedName>
</protein>
<dbReference type="CDD" id="cd00038">
    <property type="entry name" value="CAP_ED"/>
    <property type="match status" value="1"/>
</dbReference>
<dbReference type="SUPFAM" id="SSF46785">
    <property type="entry name" value="Winged helix' DNA-binding domain"/>
    <property type="match status" value="1"/>
</dbReference>
<gene>
    <name evidence="6" type="ORF">CBU02nite_40420</name>
    <name evidence="7" type="ORF">GND98_019750</name>
</gene>
<dbReference type="InterPro" id="IPR036390">
    <property type="entry name" value="WH_DNA-bd_sf"/>
</dbReference>
<feature type="domain" description="Cyclic nucleotide-binding" evidence="4">
    <location>
        <begin position="17"/>
        <end position="89"/>
    </location>
</feature>
<proteinExistence type="predicted"/>
<dbReference type="InterPro" id="IPR000595">
    <property type="entry name" value="cNMP-bd_dom"/>
</dbReference>
<dbReference type="Pfam" id="PF13545">
    <property type="entry name" value="HTH_Crp_2"/>
    <property type="match status" value="1"/>
</dbReference>
<reference evidence="7 9" key="2">
    <citation type="submission" date="2020-01" db="EMBL/GenBank/DDBJ databases">
        <title>Genome sequence of a 1,3-propanediol producer, Clostridium butyricum S3.</title>
        <authorList>
            <person name="Zhou J."/>
        </authorList>
    </citation>
    <scope>NUCLEOTIDE SEQUENCE [LARGE SCALE GENOMIC DNA]</scope>
    <source>
        <strain evidence="7 9">S3</strain>
    </source>
</reference>
<evidence type="ECO:0000259" key="5">
    <source>
        <dbReference type="PROSITE" id="PS51063"/>
    </source>
</evidence>
<evidence type="ECO:0000313" key="8">
    <source>
        <dbReference type="Proteomes" id="UP000321089"/>
    </source>
</evidence>
<dbReference type="PROSITE" id="PS51063">
    <property type="entry name" value="HTH_CRP_2"/>
    <property type="match status" value="1"/>
</dbReference>
<evidence type="ECO:0000313" key="9">
    <source>
        <dbReference type="Proteomes" id="UP000474042"/>
    </source>
</evidence>
<dbReference type="Pfam" id="PF00027">
    <property type="entry name" value="cNMP_binding"/>
    <property type="match status" value="1"/>
</dbReference>
<reference evidence="6 8" key="1">
    <citation type="submission" date="2019-07" db="EMBL/GenBank/DDBJ databases">
        <title>Whole genome shotgun sequence of Clostridium butyricum NBRC 3858.</title>
        <authorList>
            <person name="Hosoyama A."/>
            <person name="Uohara A."/>
            <person name="Ohji S."/>
            <person name="Ichikawa N."/>
        </authorList>
    </citation>
    <scope>NUCLEOTIDE SEQUENCE [LARGE SCALE GENOMIC DNA]</scope>
    <source>
        <strain evidence="6 8">NBRC 3858</strain>
    </source>
</reference>
<organism evidence="6 8">
    <name type="scientific">Clostridium butyricum</name>
    <dbReference type="NCBI Taxonomy" id="1492"/>
    <lineage>
        <taxon>Bacteria</taxon>
        <taxon>Bacillati</taxon>
        <taxon>Bacillota</taxon>
        <taxon>Clostridia</taxon>
        <taxon>Eubacteriales</taxon>
        <taxon>Clostridiaceae</taxon>
        <taxon>Clostridium</taxon>
    </lineage>
</organism>
<dbReference type="InterPro" id="IPR018490">
    <property type="entry name" value="cNMP-bd_dom_sf"/>
</dbReference>
<dbReference type="InterPro" id="IPR014710">
    <property type="entry name" value="RmlC-like_jellyroll"/>
</dbReference>
<feature type="domain" description="HTH crp-type" evidence="5">
    <location>
        <begin position="158"/>
        <end position="227"/>
    </location>
</feature>
<dbReference type="PROSITE" id="PS50042">
    <property type="entry name" value="CNMP_BINDING_3"/>
    <property type="match status" value="1"/>
</dbReference>
<comment type="caution">
    <text evidence="6">The sequence shown here is derived from an EMBL/GenBank/DDBJ whole genome shotgun (WGS) entry which is preliminary data.</text>
</comment>
<evidence type="ECO:0000259" key="4">
    <source>
        <dbReference type="PROSITE" id="PS50042"/>
    </source>
</evidence>
<dbReference type="GO" id="GO:0003677">
    <property type="term" value="F:DNA binding"/>
    <property type="evidence" value="ECO:0007669"/>
    <property type="project" value="UniProtKB-KW"/>
</dbReference>
<evidence type="ECO:0000256" key="2">
    <source>
        <dbReference type="ARBA" id="ARBA00023125"/>
    </source>
</evidence>
<evidence type="ECO:0000256" key="3">
    <source>
        <dbReference type="ARBA" id="ARBA00023163"/>
    </source>
</evidence>
<dbReference type="RefSeq" id="WP_146869450.1">
    <property type="nucleotide sequence ID" value="NZ_BKBC01000144.1"/>
</dbReference>
<sequence length="227" mass="26161">MQNLCKEYIPDLQSMSLFHGIDDKEMESMLNCLGAYIREFKKDQYVILCEDDVDFVGIILSGKVHMIREDLWGNRTLMVSMGKGELFGESFCCGVVRNATVSFWTSTDSKIMYLPFNRIMHSCSMACKFHHRLIENMVALIAKKNVALMDKLDVLSKKTLREKISTYLLQEAGKQNNPYFDIPLGRVQLAEYLCADRSALTRELNTMRNEGLIEYDKNSFHILKSLE</sequence>